<proteinExistence type="predicted"/>
<evidence type="ECO:0000313" key="5">
    <source>
        <dbReference type="Proteomes" id="UP000518752"/>
    </source>
</evidence>
<feature type="compositionally biased region" description="Basic and acidic residues" evidence="3">
    <location>
        <begin position="502"/>
        <end position="514"/>
    </location>
</feature>
<dbReference type="InterPro" id="IPR036915">
    <property type="entry name" value="Cyclin-like_sf"/>
</dbReference>
<dbReference type="PANTHER" id="PTHR11618">
    <property type="entry name" value="TRANSCRIPTION INITIATION FACTOR IIB-RELATED"/>
    <property type="match status" value="1"/>
</dbReference>
<keyword evidence="5" id="KW-1185">Reference proteome</keyword>
<reference evidence="4 5" key="1">
    <citation type="journal article" date="2020" name="ISME J.">
        <title>Uncovering the hidden diversity of litter-decomposition mechanisms in mushroom-forming fungi.</title>
        <authorList>
            <person name="Floudas D."/>
            <person name="Bentzer J."/>
            <person name="Ahren D."/>
            <person name="Johansson T."/>
            <person name="Persson P."/>
            <person name="Tunlid A."/>
        </authorList>
    </citation>
    <scope>NUCLEOTIDE SEQUENCE [LARGE SCALE GENOMIC DNA]</scope>
    <source>
        <strain evidence="4 5">CBS 406.79</strain>
    </source>
</reference>
<dbReference type="GO" id="GO:0097550">
    <property type="term" value="C:transcription preinitiation complex"/>
    <property type="evidence" value="ECO:0007669"/>
    <property type="project" value="TreeGrafter"/>
</dbReference>
<protein>
    <submittedName>
        <fullName evidence="4">Uncharacterized protein</fullName>
    </submittedName>
</protein>
<accession>A0A8H5MEU7</accession>
<dbReference type="Proteomes" id="UP000518752">
    <property type="component" value="Unassembled WGS sequence"/>
</dbReference>
<dbReference type="AlphaFoldDB" id="A0A8H5MEU7"/>
<dbReference type="Gene3D" id="1.10.472.170">
    <property type="match status" value="1"/>
</dbReference>
<dbReference type="CDD" id="cd00043">
    <property type="entry name" value="CYCLIN_SF"/>
    <property type="match status" value="1"/>
</dbReference>
<dbReference type="GO" id="GO:0005634">
    <property type="term" value="C:nucleus"/>
    <property type="evidence" value="ECO:0007669"/>
    <property type="project" value="TreeGrafter"/>
</dbReference>
<dbReference type="PANTHER" id="PTHR11618:SF13">
    <property type="entry name" value="TRANSCRIPTION INITIATION FACTOR IIB"/>
    <property type="match status" value="1"/>
</dbReference>
<organism evidence="4 5">
    <name type="scientific">Collybiopsis confluens</name>
    <dbReference type="NCBI Taxonomy" id="2823264"/>
    <lineage>
        <taxon>Eukaryota</taxon>
        <taxon>Fungi</taxon>
        <taxon>Dikarya</taxon>
        <taxon>Basidiomycota</taxon>
        <taxon>Agaricomycotina</taxon>
        <taxon>Agaricomycetes</taxon>
        <taxon>Agaricomycetidae</taxon>
        <taxon>Agaricales</taxon>
        <taxon>Marasmiineae</taxon>
        <taxon>Omphalotaceae</taxon>
        <taxon>Collybiopsis</taxon>
    </lineage>
</organism>
<dbReference type="InterPro" id="IPR000812">
    <property type="entry name" value="TFIIB"/>
</dbReference>
<name>A0A8H5MEU7_9AGAR</name>
<evidence type="ECO:0000256" key="3">
    <source>
        <dbReference type="SAM" id="MobiDB-lite"/>
    </source>
</evidence>
<evidence type="ECO:0000256" key="1">
    <source>
        <dbReference type="ARBA" id="ARBA00023015"/>
    </source>
</evidence>
<keyword evidence="2" id="KW-0804">Transcription</keyword>
<feature type="region of interest" description="Disordered" evidence="3">
    <location>
        <begin position="501"/>
        <end position="528"/>
    </location>
</feature>
<dbReference type="GO" id="GO:0070897">
    <property type="term" value="P:transcription preinitiation complex assembly"/>
    <property type="evidence" value="ECO:0007669"/>
    <property type="project" value="InterPro"/>
</dbReference>
<evidence type="ECO:0000256" key="2">
    <source>
        <dbReference type="ARBA" id="ARBA00023163"/>
    </source>
</evidence>
<keyword evidence="1" id="KW-0805">Transcription regulation</keyword>
<comment type="caution">
    <text evidence="4">The sequence shown here is derived from an EMBL/GenBank/DDBJ whole genome shotgun (WGS) entry which is preliminary data.</text>
</comment>
<gene>
    <name evidence="4" type="ORF">D9757_001955</name>
</gene>
<sequence length="604" mass="66290">MSRCSECAGSVVWSDDAASNICTFCGTLTDPSQRILTSADDQVDSQYFNSSAPNVLKRFRGGSSWNLAGESKEIRNRNNAYSMHEFIKSLSRSLSVSGLSPRVCTLFDQAMRTNQFRWGTKAKLVAAACLSIALRESGHPDSLKDLAFLIEASDSGIKRTLSSVLAALSLTLTPTGPAQYLPILQSHLSSILQDSVESSGLAISLYSGLKAISLRTATETAQRFVDVLARYPPEIGFSQFSHPAVACAVFIFSLEAEKRSSLSHLVDISAYFAKQCRVAKSTVLQRYEALQDLVGNWIEEVEWLDSYEKPLGRAKLSKRSLCARGLKDVLNWKHSLWKKRMETERQLWTDGESEAERDSFQTFGKVDLQPSRKRIKVPSTISTATNFLLDPLDASVFAGKVNSDPGKLAADGGSISSYLLSSSCGSGACVMPSRLQRLSAARGGAGSDLISDDELLADGEWELMLRSPDEIQQLELQWRDEGILEKMEKADFAAAKKRISQRAKEERTRGRAEHPAAAAASDLGRGRPHSKRIDLEAFSKFMCGSDLGPEQAGGLDFSEFLGVEVFDEKDNQDLPDEDGYSELFDPLADGGEIMVDDWRPVSPK</sequence>
<dbReference type="OrthoDB" id="2527864at2759"/>
<dbReference type="EMBL" id="JAACJN010000010">
    <property type="protein sequence ID" value="KAF5391418.1"/>
    <property type="molecule type" value="Genomic_DNA"/>
</dbReference>
<evidence type="ECO:0000313" key="4">
    <source>
        <dbReference type="EMBL" id="KAF5391418.1"/>
    </source>
</evidence>
<dbReference type="SUPFAM" id="SSF47954">
    <property type="entry name" value="Cyclin-like"/>
    <property type="match status" value="1"/>
</dbReference>